<comment type="caution">
    <text evidence="5">The sequence shown here is derived from an EMBL/GenBank/DDBJ whole genome shotgun (WGS) entry which is preliminary data.</text>
</comment>
<evidence type="ECO:0000259" key="3">
    <source>
        <dbReference type="Pfam" id="PF04676"/>
    </source>
</evidence>
<sequence>MLETSVDARRLVADPADIIILSTMDSTTTEKHKSRHRADSDDDHKSKKRRKDKEHKKDDEREHRKDRDRKDKDREHKKDRDREHKKDKHRKHKSKSKDQGISVVDDDGEEDMWVEKNIDGEGSAAVVSGIPTAESLGLDSNPSRVPDGAKEPPSNAQTTQTKLQRDEWMLLDPSTPTVPIGTPSRPPDRAVLQTADEMTDGFGEEVRNMRTLAGGVDFFSSLGTEHRKKPPPKDPNEKPKISAREMNRGEPEPESTTNKGPPAPGAPGSQWRMLKLKRTYQEAEEDGRPLEEATLAERKWMDERAPSQSQSQRSGPPQRGGGGGGERYMFNTPPADLSRSSSRNSFRKPGESTPTTPGAGPGTGANATQAFKGRVDALKGAPKPTLGEVKSGLQSAGPSTPIPTVLAPNLPPQGKKKRGLSPSELNKLQAKVLRAKLMGGEDADRLQAEYDEAVRVANGGDGSDGDEEETRVEAVPTMDGHGRLYDIGTGKGDQGPPVLPGNRRKNQDNFETRDPKTGELLRINADDDAQTLADLLREERLGGGPSDQKNLDAALAGAIARDGKYEDDLEYVDDNAERLARRKMKSDAMKRQFAIQDYARTQKVLSSCVYCPGNDKDEMAPPRAGVIAMGTRAYLAVTPNEELVPGHCQIVPLQHMLSMLEGDDDVWDEVKNFMKCLMRTFAEEDKGVVFYETVMSLRQQRHTVIECVPVPREQFTELPAYFRESILMSESEWSQHKKLIDFSKRPGGFRRSMVPNLPYFMVQWDYKGEQGYGHVIEGRDMADDPDGDVDEGDKGGGQFPRWFAAEIIGNILDVEPRRWRRPRKEDFRMNDRRVEVFKKKFDKYDWTKMLAQSS</sequence>
<name>A0A8H2XWS2_9AGAM</name>
<dbReference type="InterPro" id="IPR006768">
    <property type="entry name" value="Cwf19-like_C_dom-1"/>
</dbReference>
<evidence type="ECO:0008006" key="7">
    <source>
        <dbReference type="Google" id="ProtNLM"/>
    </source>
</evidence>
<protein>
    <recommendedName>
        <fullName evidence="7">Pre-mRNA-splicing factor cwf19</fullName>
    </recommendedName>
</protein>
<feature type="compositionally biased region" description="Low complexity" evidence="2">
    <location>
        <begin position="306"/>
        <end position="317"/>
    </location>
</feature>
<evidence type="ECO:0000313" key="5">
    <source>
        <dbReference type="EMBL" id="CAE6432641.1"/>
    </source>
</evidence>
<evidence type="ECO:0000259" key="4">
    <source>
        <dbReference type="Pfam" id="PF04677"/>
    </source>
</evidence>
<organism evidence="5 6">
    <name type="scientific">Rhizoctonia solani</name>
    <dbReference type="NCBI Taxonomy" id="456999"/>
    <lineage>
        <taxon>Eukaryota</taxon>
        <taxon>Fungi</taxon>
        <taxon>Dikarya</taxon>
        <taxon>Basidiomycota</taxon>
        <taxon>Agaricomycotina</taxon>
        <taxon>Agaricomycetes</taxon>
        <taxon>Cantharellales</taxon>
        <taxon>Ceratobasidiaceae</taxon>
        <taxon>Rhizoctonia</taxon>
    </lineage>
</organism>
<dbReference type="Pfam" id="PF04677">
    <property type="entry name" value="CwfJ_C_1"/>
    <property type="match status" value="1"/>
</dbReference>
<dbReference type="PANTHER" id="PTHR12072:SF5">
    <property type="entry name" value="CWF19-LIKE PROTEIN 2"/>
    <property type="match status" value="1"/>
</dbReference>
<dbReference type="Proteomes" id="UP000663888">
    <property type="component" value="Unassembled WGS sequence"/>
</dbReference>
<accession>A0A8H2XWS2</accession>
<feature type="domain" description="Cwf19-like C-terminal" evidence="4">
    <location>
        <begin position="597"/>
        <end position="723"/>
    </location>
</feature>
<dbReference type="SUPFAM" id="SSF54197">
    <property type="entry name" value="HIT-like"/>
    <property type="match status" value="1"/>
</dbReference>
<feature type="compositionally biased region" description="Basic and acidic residues" evidence="2">
    <location>
        <begin position="505"/>
        <end position="514"/>
    </location>
</feature>
<feature type="compositionally biased region" description="Low complexity" evidence="2">
    <location>
        <begin position="351"/>
        <end position="370"/>
    </location>
</feature>
<feature type="compositionally biased region" description="Basic and acidic residues" evidence="2">
    <location>
        <begin position="1"/>
        <end position="12"/>
    </location>
</feature>
<feature type="compositionally biased region" description="Basic residues" evidence="2">
    <location>
        <begin position="85"/>
        <end position="95"/>
    </location>
</feature>
<dbReference type="EMBL" id="CAJMWX010000819">
    <property type="protein sequence ID" value="CAE6432641.1"/>
    <property type="molecule type" value="Genomic_DNA"/>
</dbReference>
<feature type="compositionally biased region" description="Basic and acidic residues" evidence="2">
    <location>
        <begin position="231"/>
        <end position="251"/>
    </location>
</feature>
<feature type="compositionally biased region" description="Basic and acidic residues" evidence="2">
    <location>
        <begin position="286"/>
        <end position="305"/>
    </location>
</feature>
<reference evidence="5" key="1">
    <citation type="submission" date="2021-01" db="EMBL/GenBank/DDBJ databases">
        <authorList>
            <person name="Kaushik A."/>
        </authorList>
    </citation>
    <scope>NUCLEOTIDE SEQUENCE</scope>
    <source>
        <strain evidence="5">AG4-R118</strain>
    </source>
</reference>
<feature type="region of interest" description="Disordered" evidence="2">
    <location>
        <begin position="217"/>
        <end position="425"/>
    </location>
</feature>
<dbReference type="GO" id="GO:0071014">
    <property type="term" value="C:post-mRNA release spliceosomal complex"/>
    <property type="evidence" value="ECO:0007669"/>
    <property type="project" value="TreeGrafter"/>
</dbReference>
<feature type="region of interest" description="Disordered" evidence="2">
    <location>
        <begin position="487"/>
        <end position="514"/>
    </location>
</feature>
<feature type="domain" description="Cwf19-like protein C-terminal" evidence="3">
    <location>
        <begin position="732"/>
        <end position="847"/>
    </location>
</feature>
<feature type="region of interest" description="Disordered" evidence="2">
    <location>
        <begin position="1"/>
        <end position="189"/>
    </location>
</feature>
<gene>
    <name evidence="5" type="ORF">RDB_LOCUS37326</name>
</gene>
<dbReference type="PANTHER" id="PTHR12072">
    <property type="entry name" value="CWF19, CELL CYCLE CONTROL PROTEIN"/>
    <property type="match status" value="1"/>
</dbReference>
<dbReference type="GO" id="GO:0000398">
    <property type="term" value="P:mRNA splicing, via spliceosome"/>
    <property type="evidence" value="ECO:0007669"/>
    <property type="project" value="TreeGrafter"/>
</dbReference>
<dbReference type="AlphaFoldDB" id="A0A8H2XWS2"/>
<evidence type="ECO:0000313" key="6">
    <source>
        <dbReference type="Proteomes" id="UP000663888"/>
    </source>
</evidence>
<dbReference type="InterPro" id="IPR040194">
    <property type="entry name" value="Cwf19-like"/>
</dbReference>
<dbReference type="InterPro" id="IPR036265">
    <property type="entry name" value="HIT-like_sf"/>
</dbReference>
<proteinExistence type="inferred from homology"/>
<evidence type="ECO:0000256" key="1">
    <source>
        <dbReference type="ARBA" id="ARBA00006795"/>
    </source>
</evidence>
<comment type="similarity">
    <text evidence="1">Belongs to the CWF19 family.</text>
</comment>
<feature type="compositionally biased region" description="Basic and acidic residues" evidence="2">
    <location>
        <begin position="55"/>
        <end position="84"/>
    </location>
</feature>
<dbReference type="Pfam" id="PF04676">
    <property type="entry name" value="CwfJ_C_2"/>
    <property type="match status" value="1"/>
</dbReference>
<evidence type="ECO:0000256" key="2">
    <source>
        <dbReference type="SAM" id="MobiDB-lite"/>
    </source>
</evidence>
<dbReference type="InterPro" id="IPR006767">
    <property type="entry name" value="Cwf19-like_C_dom-2"/>
</dbReference>